<reference evidence="1 2" key="1">
    <citation type="journal article" date="2019" name="Int. J. Syst. Evol. Microbiol.">
        <title>The Global Catalogue of Microorganisms (GCM) 10K type strain sequencing project: providing services to taxonomists for standard genome sequencing and annotation.</title>
        <authorList>
            <consortium name="The Broad Institute Genomics Platform"/>
            <consortium name="The Broad Institute Genome Sequencing Center for Infectious Disease"/>
            <person name="Wu L."/>
            <person name="Ma J."/>
        </authorList>
    </citation>
    <scope>NUCLEOTIDE SEQUENCE [LARGE SCALE GENOMIC DNA]</scope>
    <source>
        <strain evidence="1 2">JCM 10649</strain>
    </source>
</reference>
<sequence length="317" mass="34440">MTRSKVLRQAHGRAAGAAERVRGALGTATALASHRTAVTFRDQLKASMIVLTCTDLLEHLGCPRRAVDHLRPALQHFEALVYRGDLAYEEHQRSGTPLDTAWREGLDDILAAYGLATDAVVVAELAALDAYCRLETEIMTGARSLDTDGIHATCYSRSSHIRLLLRFAERLAGFTVGEEFTALARHVFARDEVVADCLGYPKDVAEDSFNTLRLQVRLHGVDRAAAAQEALYARILRDLDAALARAGRPALQGFVNAFLPRPTLSGAWRHEPCGRVPHACRLAPPAALRAYCRRGTGRSRRLAPVPVPTPVPEGGAG</sequence>
<proteinExistence type="predicted"/>
<dbReference type="Proteomes" id="UP001499895">
    <property type="component" value="Unassembled WGS sequence"/>
</dbReference>
<gene>
    <name evidence="1" type="ORF">GCM10009544_58830</name>
</gene>
<keyword evidence="2" id="KW-1185">Reference proteome</keyword>
<evidence type="ECO:0000313" key="1">
    <source>
        <dbReference type="EMBL" id="GAA0490067.1"/>
    </source>
</evidence>
<accession>A0ABN1B4I8</accession>
<protein>
    <submittedName>
        <fullName evidence="1">Uncharacterized protein</fullName>
    </submittedName>
</protein>
<organism evidence="1 2">
    <name type="scientific">Streptomyces stramineus</name>
    <dbReference type="NCBI Taxonomy" id="173861"/>
    <lineage>
        <taxon>Bacteria</taxon>
        <taxon>Bacillati</taxon>
        <taxon>Actinomycetota</taxon>
        <taxon>Actinomycetes</taxon>
        <taxon>Kitasatosporales</taxon>
        <taxon>Streptomycetaceae</taxon>
        <taxon>Streptomyces</taxon>
    </lineage>
</organism>
<dbReference type="EMBL" id="BAAAHB010000114">
    <property type="protein sequence ID" value="GAA0490067.1"/>
    <property type="molecule type" value="Genomic_DNA"/>
</dbReference>
<name>A0ABN1B4I8_9ACTN</name>
<dbReference type="RefSeq" id="WP_344096568.1">
    <property type="nucleotide sequence ID" value="NZ_BAAAHB010000114.1"/>
</dbReference>
<comment type="caution">
    <text evidence="1">The sequence shown here is derived from an EMBL/GenBank/DDBJ whole genome shotgun (WGS) entry which is preliminary data.</text>
</comment>
<evidence type="ECO:0000313" key="2">
    <source>
        <dbReference type="Proteomes" id="UP001499895"/>
    </source>
</evidence>